<dbReference type="Pfam" id="PF00069">
    <property type="entry name" value="Pkinase"/>
    <property type="match status" value="1"/>
</dbReference>
<dbReference type="EMBL" id="NHYD01000709">
    <property type="protein sequence ID" value="PPQ93538.1"/>
    <property type="molecule type" value="Genomic_DNA"/>
</dbReference>
<name>A0A409XS32_PSICY</name>
<dbReference type="Gene3D" id="1.10.510.10">
    <property type="entry name" value="Transferase(Phosphotransferase) domain 1"/>
    <property type="match status" value="2"/>
</dbReference>
<dbReference type="AlphaFoldDB" id="A0A409XS32"/>
<sequence length="412" mass="47968">MLPAHRQALNSGGVLGPSEHFWISHFAWLKDQGYQLRPRYSPDWVPSWTENNSIYYKNEDGLRLRVRAASDDTTNYLSEGSKYGQINDAIHLPTGSRVALKRVRIEEHPYEEDISRYLSSEKLSADPRNNCVPILDVLSPPNEQREARILVMPLLRKFGSPIFDTLGEAMECIRQLFEGLQFLHECHVAHRDLNMNNFMMESKDMFPDGYHTQDILQKPDLSGPARYYTRTQRPPRYYIIDFGISRQYDDSNTSPREPVILGGDGTVPEFINPYEEQNPYWTDVYYAGNLVRQHFLEGHPVLTHIRGYKGLSFLKPLIDDMVQDDPSKRPTMDEVVRRFETIRNDLSPWRFRSRIAWRRANVFQACSQFVSHWKRRVVYVVTSTPAVPRPDNRRPSLSLQAKQNSQQHNGNK</sequence>
<reference evidence="3 4" key="1">
    <citation type="journal article" date="2018" name="Evol. Lett.">
        <title>Horizontal gene cluster transfer increased hallucinogenic mushroom diversity.</title>
        <authorList>
            <person name="Reynolds H.T."/>
            <person name="Vijayakumar V."/>
            <person name="Gluck-Thaler E."/>
            <person name="Korotkin H.B."/>
            <person name="Matheny P.B."/>
            <person name="Slot J.C."/>
        </authorList>
    </citation>
    <scope>NUCLEOTIDE SEQUENCE [LARGE SCALE GENOMIC DNA]</scope>
    <source>
        <strain evidence="3 4">2631</strain>
    </source>
</reference>
<dbReference type="InterPro" id="IPR000719">
    <property type="entry name" value="Prot_kinase_dom"/>
</dbReference>
<proteinExistence type="predicted"/>
<dbReference type="STRING" id="93625.A0A409XS32"/>
<evidence type="ECO:0000313" key="4">
    <source>
        <dbReference type="Proteomes" id="UP000283269"/>
    </source>
</evidence>
<dbReference type="GO" id="GO:0005524">
    <property type="term" value="F:ATP binding"/>
    <property type="evidence" value="ECO:0007669"/>
    <property type="project" value="InterPro"/>
</dbReference>
<dbReference type="PANTHER" id="PTHR44167">
    <property type="entry name" value="OVARIAN-SPECIFIC SERINE/THREONINE-PROTEIN KINASE LOK-RELATED"/>
    <property type="match status" value="1"/>
</dbReference>
<dbReference type="SUPFAM" id="SSF56112">
    <property type="entry name" value="Protein kinase-like (PK-like)"/>
    <property type="match status" value="1"/>
</dbReference>
<accession>A0A409XS32</accession>
<feature type="domain" description="Protein kinase" evidence="2">
    <location>
        <begin position="72"/>
        <end position="350"/>
    </location>
</feature>
<dbReference type="SMART" id="SM00220">
    <property type="entry name" value="S_TKc"/>
    <property type="match status" value="1"/>
</dbReference>
<dbReference type="CDD" id="cd00180">
    <property type="entry name" value="PKc"/>
    <property type="match status" value="1"/>
</dbReference>
<feature type="compositionally biased region" description="Polar residues" evidence="1">
    <location>
        <begin position="395"/>
        <end position="412"/>
    </location>
</feature>
<dbReference type="Proteomes" id="UP000283269">
    <property type="component" value="Unassembled WGS sequence"/>
</dbReference>
<protein>
    <recommendedName>
        <fullName evidence="2">Protein kinase domain-containing protein</fullName>
    </recommendedName>
</protein>
<comment type="caution">
    <text evidence="3">The sequence shown here is derived from an EMBL/GenBank/DDBJ whole genome shotgun (WGS) entry which is preliminary data.</text>
</comment>
<dbReference type="InterPro" id="IPR011009">
    <property type="entry name" value="Kinase-like_dom_sf"/>
</dbReference>
<evidence type="ECO:0000259" key="2">
    <source>
        <dbReference type="PROSITE" id="PS50011"/>
    </source>
</evidence>
<dbReference type="PANTHER" id="PTHR44167:SF24">
    <property type="entry name" value="SERINE_THREONINE-PROTEIN KINASE CHK2"/>
    <property type="match status" value="1"/>
</dbReference>
<dbReference type="PROSITE" id="PS50011">
    <property type="entry name" value="PROTEIN_KINASE_DOM"/>
    <property type="match status" value="1"/>
</dbReference>
<dbReference type="GO" id="GO:0004672">
    <property type="term" value="F:protein kinase activity"/>
    <property type="evidence" value="ECO:0007669"/>
    <property type="project" value="InterPro"/>
</dbReference>
<evidence type="ECO:0000256" key="1">
    <source>
        <dbReference type="SAM" id="MobiDB-lite"/>
    </source>
</evidence>
<keyword evidence="4" id="KW-1185">Reference proteome</keyword>
<organism evidence="3 4">
    <name type="scientific">Psilocybe cyanescens</name>
    <dbReference type="NCBI Taxonomy" id="93625"/>
    <lineage>
        <taxon>Eukaryota</taxon>
        <taxon>Fungi</taxon>
        <taxon>Dikarya</taxon>
        <taxon>Basidiomycota</taxon>
        <taxon>Agaricomycotina</taxon>
        <taxon>Agaricomycetes</taxon>
        <taxon>Agaricomycetidae</taxon>
        <taxon>Agaricales</taxon>
        <taxon>Agaricineae</taxon>
        <taxon>Strophariaceae</taxon>
        <taxon>Psilocybe</taxon>
    </lineage>
</organism>
<evidence type="ECO:0000313" key="3">
    <source>
        <dbReference type="EMBL" id="PPQ93538.1"/>
    </source>
</evidence>
<dbReference type="OrthoDB" id="5987198at2759"/>
<gene>
    <name evidence="3" type="ORF">CVT25_000229</name>
</gene>
<dbReference type="InParanoid" id="A0A409XS32"/>
<feature type="region of interest" description="Disordered" evidence="1">
    <location>
        <begin position="389"/>
        <end position="412"/>
    </location>
</feature>